<dbReference type="GO" id="GO:0016020">
    <property type="term" value="C:membrane"/>
    <property type="evidence" value="ECO:0007669"/>
    <property type="project" value="UniProtKB-SubCell"/>
</dbReference>
<evidence type="ECO:0000313" key="8">
    <source>
        <dbReference type="Proteomes" id="UP000472277"/>
    </source>
</evidence>
<dbReference type="PANTHER" id="PTHR21041">
    <property type="entry name" value="DENDRITIC CELL-SPECIFIC TRANSMEMBRANE PROTEIN"/>
    <property type="match status" value="1"/>
</dbReference>
<feature type="transmembrane region" description="Helical" evidence="5">
    <location>
        <begin position="60"/>
        <end position="83"/>
    </location>
</feature>
<reference evidence="7" key="1">
    <citation type="submission" date="2025-08" db="UniProtKB">
        <authorList>
            <consortium name="Ensembl"/>
        </authorList>
    </citation>
    <scope>IDENTIFICATION</scope>
</reference>
<dbReference type="GeneTree" id="ENSGT00940000153269"/>
<keyword evidence="2 5" id="KW-0812">Transmembrane</keyword>
<evidence type="ECO:0000313" key="7">
    <source>
        <dbReference type="Ensembl" id="ENSSTUP00000075026.1"/>
    </source>
</evidence>
<evidence type="ECO:0000259" key="6">
    <source>
        <dbReference type="Pfam" id="PF07782"/>
    </source>
</evidence>
<proteinExistence type="predicted"/>
<dbReference type="InterPro" id="IPR012858">
    <property type="entry name" value="DC_STAMP-like"/>
</dbReference>
<protein>
    <submittedName>
        <fullName evidence="7">Dendritic cell-specific transmembrane protein-like</fullName>
    </submittedName>
</protein>
<dbReference type="PANTHER" id="PTHR21041:SF2">
    <property type="entry name" value="DENDRITIC CELL-SPECIFIC TRANSMEMBRANE PROTEIN"/>
    <property type="match status" value="1"/>
</dbReference>
<dbReference type="Pfam" id="PF07782">
    <property type="entry name" value="DC_STAMP"/>
    <property type="match status" value="1"/>
</dbReference>
<feature type="transmembrane region" description="Helical" evidence="5">
    <location>
        <begin position="389"/>
        <end position="406"/>
    </location>
</feature>
<reference evidence="7" key="2">
    <citation type="submission" date="2025-09" db="UniProtKB">
        <authorList>
            <consortium name="Ensembl"/>
        </authorList>
    </citation>
    <scope>IDENTIFICATION</scope>
</reference>
<feature type="transmembrane region" description="Helical" evidence="5">
    <location>
        <begin position="217"/>
        <end position="238"/>
    </location>
</feature>
<keyword evidence="4 5" id="KW-0472">Membrane</keyword>
<dbReference type="InParanoid" id="A0A674BVF0"/>
<evidence type="ECO:0000256" key="3">
    <source>
        <dbReference type="ARBA" id="ARBA00022989"/>
    </source>
</evidence>
<evidence type="ECO:0000256" key="4">
    <source>
        <dbReference type="ARBA" id="ARBA00023136"/>
    </source>
</evidence>
<feature type="transmembrane region" description="Helical" evidence="5">
    <location>
        <begin position="299"/>
        <end position="326"/>
    </location>
</feature>
<dbReference type="InterPro" id="IPR051856">
    <property type="entry name" value="CSR-E3_Ligase_Protein"/>
</dbReference>
<evidence type="ECO:0000256" key="1">
    <source>
        <dbReference type="ARBA" id="ARBA00004141"/>
    </source>
</evidence>
<evidence type="ECO:0000256" key="2">
    <source>
        <dbReference type="ARBA" id="ARBA00022692"/>
    </source>
</evidence>
<feature type="domain" description="Dendritic cell-specific transmembrane protein-like" evidence="6">
    <location>
        <begin position="247"/>
        <end position="434"/>
    </location>
</feature>
<gene>
    <name evidence="7" type="primary">LOC115190947</name>
</gene>
<keyword evidence="3 5" id="KW-1133">Transmembrane helix</keyword>
<dbReference type="AlphaFoldDB" id="A0A674BVF0"/>
<organism evidence="7 8">
    <name type="scientific">Salmo trutta</name>
    <name type="common">Brown trout</name>
    <dbReference type="NCBI Taxonomy" id="8032"/>
    <lineage>
        <taxon>Eukaryota</taxon>
        <taxon>Metazoa</taxon>
        <taxon>Chordata</taxon>
        <taxon>Craniata</taxon>
        <taxon>Vertebrata</taxon>
        <taxon>Euteleostomi</taxon>
        <taxon>Actinopterygii</taxon>
        <taxon>Neopterygii</taxon>
        <taxon>Teleostei</taxon>
        <taxon>Protacanthopterygii</taxon>
        <taxon>Salmoniformes</taxon>
        <taxon>Salmonidae</taxon>
        <taxon>Salmoninae</taxon>
        <taxon>Salmo</taxon>
    </lineage>
</organism>
<feature type="transmembrane region" description="Helical" evidence="5">
    <location>
        <begin position="104"/>
        <end position="120"/>
    </location>
</feature>
<keyword evidence="8" id="KW-1185">Reference proteome</keyword>
<dbReference type="Ensembl" id="ENSSTUT00000079771.1">
    <property type="protein sequence ID" value="ENSSTUP00000075026.1"/>
    <property type="gene ID" value="ENSSTUG00000032952.1"/>
</dbReference>
<sequence length="479" mass="54945">MPSQLERLALFRVWSLMVLLYTSDHRKGWRHILLHFLSCLTLSLALGGALLLGLYFSLNYSLVVCGVASGCCSLLLTAVLFCSKRVRCFSLLFLISCTMKQGRNLLLTAGTGLVILWNVQNTLRNLREVSSSLVCNLEKKRVLLDVSPVNNYVRLLRWVGEKLNNFIDIGVVKYESSFTVGHSIESNDLTVKLQNAVRTLNTTAKSAEVSIDLVMTVFQRTVPVLGVTLVMITTTLFLRKYFFNLKYQNTFITSRFIRYDDQQRAEGKPYLLPLSPEEADQFHSIPSARFTQREGYTMLWFLVPVLTHLPSWLFFISLDALLYWLILIINKHLLELKPFSINLKMNLNEDNSIVFIPLPGRVILEDFSYTFTLFQEDCLPQPSLLLSRSLVPLSVILVVLLVLDLLSAKMGQLKLLVSEQFYNDNADQRVQQLHAKISHKRAKTRPPTKRTALLRLLKQKSFWFPLFFHTAKENDMRLT</sequence>
<dbReference type="OMA" id="LISCTMK"/>
<feature type="transmembrane region" description="Helical" evidence="5">
    <location>
        <begin position="32"/>
        <end position="54"/>
    </location>
</feature>
<evidence type="ECO:0000256" key="5">
    <source>
        <dbReference type="SAM" id="Phobius"/>
    </source>
</evidence>
<comment type="subcellular location">
    <subcellularLocation>
        <location evidence="1">Membrane</location>
        <topology evidence="1">Multi-pass membrane protein</topology>
    </subcellularLocation>
</comment>
<accession>A0A674BVF0</accession>
<dbReference type="Proteomes" id="UP000472277">
    <property type="component" value="Unassembled WGS sequence"/>
</dbReference>
<name>A0A674BVF0_SALTR</name>